<sequence length="191" mass="21283">MVIGTDAPNFNLLEPKTGAKVDLKEYSTGATATLLMFLANHCKYVVHLKKEISALSKEYQTKGVKVLAISSSSFQTHPQDGPDMMIEDSKEFDYSFPYLYDETQEVAKKYLAACTPEFYVFDKDLKLTYHGQFDDARPSSDKPVTGKDLRAALDSTLAGKPVPKSRPSIGCNIKWHPGNEPSYYGTQVVKK</sequence>
<feature type="domain" description="Thioredoxin" evidence="1">
    <location>
        <begin position="1"/>
        <end position="158"/>
    </location>
</feature>
<dbReference type="EMBL" id="BEGY01000015">
    <property type="protein sequence ID" value="GAX76118.1"/>
    <property type="molecule type" value="Genomic_DNA"/>
</dbReference>
<evidence type="ECO:0000313" key="2">
    <source>
        <dbReference type="EMBL" id="GAX76118.1"/>
    </source>
</evidence>
<dbReference type="PROSITE" id="PS51352">
    <property type="entry name" value="THIOREDOXIN_2"/>
    <property type="match status" value="1"/>
</dbReference>
<dbReference type="Pfam" id="PF00578">
    <property type="entry name" value="AhpC-TSA"/>
    <property type="match status" value="1"/>
</dbReference>
<evidence type="ECO:0000313" key="3">
    <source>
        <dbReference type="Proteomes" id="UP000232323"/>
    </source>
</evidence>
<dbReference type="PANTHER" id="PTHR43640">
    <property type="entry name" value="OS07G0260300 PROTEIN"/>
    <property type="match status" value="1"/>
</dbReference>
<dbReference type="InterPro" id="IPR000866">
    <property type="entry name" value="AhpC/TSA"/>
</dbReference>
<dbReference type="Proteomes" id="UP000232323">
    <property type="component" value="Unassembled WGS sequence"/>
</dbReference>
<dbReference type="GO" id="GO:0016491">
    <property type="term" value="F:oxidoreductase activity"/>
    <property type="evidence" value="ECO:0007669"/>
    <property type="project" value="InterPro"/>
</dbReference>
<dbReference type="AlphaFoldDB" id="A0A250WZ53"/>
<organism evidence="2 3">
    <name type="scientific">Chlamydomonas eustigma</name>
    <dbReference type="NCBI Taxonomy" id="1157962"/>
    <lineage>
        <taxon>Eukaryota</taxon>
        <taxon>Viridiplantae</taxon>
        <taxon>Chlorophyta</taxon>
        <taxon>core chlorophytes</taxon>
        <taxon>Chlorophyceae</taxon>
        <taxon>CS clade</taxon>
        <taxon>Chlamydomonadales</taxon>
        <taxon>Chlamydomonadaceae</taxon>
        <taxon>Chlamydomonas</taxon>
    </lineage>
</organism>
<reference evidence="2 3" key="1">
    <citation type="submission" date="2017-08" db="EMBL/GenBank/DDBJ databases">
        <title>Acidophilic green algal genome provides insights into adaptation to an acidic environment.</title>
        <authorList>
            <person name="Hirooka S."/>
            <person name="Hirose Y."/>
            <person name="Kanesaki Y."/>
            <person name="Higuchi S."/>
            <person name="Fujiwara T."/>
            <person name="Onuma R."/>
            <person name="Era A."/>
            <person name="Ohbayashi R."/>
            <person name="Uzuka A."/>
            <person name="Nozaki H."/>
            <person name="Yoshikawa H."/>
            <person name="Miyagishima S.Y."/>
        </authorList>
    </citation>
    <scope>NUCLEOTIDE SEQUENCE [LARGE SCALE GENOMIC DNA]</scope>
    <source>
        <strain evidence="2 3">NIES-2499</strain>
    </source>
</reference>
<dbReference type="InterPro" id="IPR013766">
    <property type="entry name" value="Thioredoxin_domain"/>
</dbReference>
<dbReference type="CDD" id="cd02969">
    <property type="entry name" value="PRX_like1"/>
    <property type="match status" value="1"/>
</dbReference>
<gene>
    <name evidence="2" type="ORF">CEUSTIGMA_g3561.t1</name>
</gene>
<dbReference type="SUPFAM" id="SSF52833">
    <property type="entry name" value="Thioredoxin-like"/>
    <property type="match status" value="1"/>
</dbReference>
<dbReference type="PANTHER" id="PTHR43640:SF1">
    <property type="entry name" value="THIOREDOXIN-DEPENDENT PEROXIREDOXIN"/>
    <property type="match status" value="1"/>
</dbReference>
<accession>A0A250WZ53</accession>
<dbReference type="OrthoDB" id="1308at2759"/>
<dbReference type="GO" id="GO:0016209">
    <property type="term" value="F:antioxidant activity"/>
    <property type="evidence" value="ECO:0007669"/>
    <property type="project" value="InterPro"/>
</dbReference>
<dbReference type="Gene3D" id="3.40.30.10">
    <property type="entry name" value="Glutaredoxin"/>
    <property type="match status" value="1"/>
</dbReference>
<comment type="caution">
    <text evidence="2">The sequence shown here is derived from an EMBL/GenBank/DDBJ whole genome shotgun (WGS) entry which is preliminary data.</text>
</comment>
<evidence type="ECO:0000259" key="1">
    <source>
        <dbReference type="PROSITE" id="PS51352"/>
    </source>
</evidence>
<dbReference type="STRING" id="1157962.A0A250WZ53"/>
<proteinExistence type="predicted"/>
<keyword evidence="3" id="KW-1185">Reference proteome</keyword>
<name>A0A250WZ53_9CHLO</name>
<protein>
    <recommendedName>
        <fullName evidence="1">Thioredoxin domain-containing protein</fullName>
    </recommendedName>
</protein>
<dbReference type="InterPro" id="IPR047262">
    <property type="entry name" value="PRX-like1"/>
</dbReference>
<dbReference type="InterPro" id="IPR036249">
    <property type="entry name" value="Thioredoxin-like_sf"/>
</dbReference>